<dbReference type="PATRIC" id="fig|1195236.3.peg.4017"/>
<sequence length="125" mass="14728">MNIKSIRYAEPLSEIKDIENDNIDVFVEDDKGMVYTFVVTTPKNYYWYMDKEGLDFIPASPPDIIVRSLTEDNIRKAIESYLDENGYWFKVYYLSGERTGAFDINQMNQMIDEIKRNNMEILNDA</sequence>
<dbReference type="EMBL" id="AORV01000054">
    <property type="protein sequence ID" value="EMS70475.1"/>
    <property type="molecule type" value="Genomic_DNA"/>
</dbReference>
<accession>S0FGE5</accession>
<dbReference type="AlphaFoldDB" id="S0FGE5"/>
<name>S0FGE5_RUMCE</name>
<comment type="caution">
    <text evidence="1">The sequence shown here is derived from an EMBL/GenBank/DDBJ whole genome shotgun (WGS) entry which is preliminary data.</text>
</comment>
<protein>
    <submittedName>
        <fullName evidence="1">Uncharacterized protein</fullName>
    </submittedName>
</protein>
<dbReference type="STRING" id="1195236.CTER_3807"/>
<evidence type="ECO:0000313" key="1">
    <source>
        <dbReference type="EMBL" id="EMS70475.1"/>
    </source>
</evidence>
<reference evidence="1 2" key="1">
    <citation type="journal article" date="2013" name="Genome Announc.">
        <title>Draft Genome Sequence of the Cellulolytic, Mesophilic, Anaerobic Bacterium Clostridium termitidis Strain CT1112 (DSM 5398).</title>
        <authorList>
            <person name="Lal S."/>
            <person name="Ramachandran U."/>
            <person name="Zhang X."/>
            <person name="Munir R."/>
            <person name="Sparling R."/>
            <person name="Levin D.B."/>
        </authorList>
    </citation>
    <scope>NUCLEOTIDE SEQUENCE [LARGE SCALE GENOMIC DNA]</scope>
    <source>
        <strain evidence="1 2">CT1112</strain>
    </source>
</reference>
<gene>
    <name evidence="1" type="ORF">CTER_3807</name>
</gene>
<evidence type="ECO:0000313" key="2">
    <source>
        <dbReference type="Proteomes" id="UP000014155"/>
    </source>
</evidence>
<dbReference type="RefSeq" id="WP_004628392.1">
    <property type="nucleotide sequence ID" value="NZ_AORV01000054.1"/>
</dbReference>
<organism evidence="1 2">
    <name type="scientific">Ruminiclostridium cellobioparum subsp. termitidis CT1112</name>
    <dbReference type="NCBI Taxonomy" id="1195236"/>
    <lineage>
        <taxon>Bacteria</taxon>
        <taxon>Bacillati</taxon>
        <taxon>Bacillota</taxon>
        <taxon>Clostridia</taxon>
        <taxon>Eubacteriales</taxon>
        <taxon>Oscillospiraceae</taxon>
        <taxon>Ruminiclostridium</taxon>
    </lineage>
</organism>
<dbReference type="Proteomes" id="UP000014155">
    <property type="component" value="Unassembled WGS sequence"/>
</dbReference>
<keyword evidence="2" id="KW-1185">Reference proteome</keyword>
<dbReference type="eggNOG" id="ENOG5032VPD">
    <property type="taxonomic scope" value="Bacteria"/>
</dbReference>
<proteinExistence type="predicted"/>